<dbReference type="EMBL" id="CAADJA010000002">
    <property type="protein sequence ID" value="VFS52525.1"/>
    <property type="molecule type" value="Genomic_DNA"/>
</dbReference>
<dbReference type="AlphaFoldDB" id="A0A2C6DSC3"/>
<reference evidence="1" key="2">
    <citation type="submission" date="2017-09" db="EMBL/GenBank/DDBJ databases">
        <title>FDA dAtabase for Regulatory Grade micrObial Sequences (FDA-ARGOS): Supporting development and validation of Infectious Disease Dx tests.</title>
        <authorList>
            <person name="Minogue T."/>
            <person name="Wolcott M."/>
            <person name="Wasieloski L."/>
            <person name="Aguilar W."/>
            <person name="Moore D."/>
            <person name="Tallon L.J."/>
            <person name="Sadzewicz L."/>
            <person name="Ott S."/>
            <person name="Zhao X."/>
            <person name="Nagaraj S."/>
            <person name="Vavikolanu K."/>
            <person name="Aluvathingal J."/>
            <person name="Nadendla S."/>
            <person name="Sichtig H."/>
        </authorList>
    </citation>
    <scope>NUCLEOTIDE SEQUENCE</scope>
    <source>
        <strain evidence="1">FDAARGOS_387</strain>
    </source>
</reference>
<evidence type="ECO:0000313" key="1">
    <source>
        <dbReference type="EMBL" id="PHI31711.1"/>
    </source>
</evidence>
<dbReference type="RefSeq" id="WP_029094466.1">
    <property type="nucleotide sequence ID" value="NZ_CAADJA010000002.1"/>
</dbReference>
<gene>
    <name evidence="1" type="ORF">CRN84_21450</name>
    <name evidence="2" type="ORF">NCTC12282_05864</name>
</gene>
<dbReference type="Proteomes" id="UP000373449">
    <property type="component" value="Unassembled WGS sequence"/>
</dbReference>
<sequence length="262" mass="31188">MENMNENFFDDVFQEMLDAFDEQYRKLGEQLEEAGESEYLNTFRNCKQEAIDALKGFKLRTLSCLCVYEEIEGWMVEKPFVYNKEFNESISSRVPRGLLFYRLNKYQCSYLPLAMECFYWGQHKYDSLEKKEGCRVLLDAFVFISYCVAGDDSRKSPKYYSLKNKFEYADKKQNSRKGGMKRHEHSNNLKTWIKEYLKKYVPEGGWITKKDAIDAFLSYLEKEYPKWWRDNPNSLHETITTWASGDLKAEFDEAVIRKNNIK</sequence>
<evidence type="ECO:0000313" key="4">
    <source>
        <dbReference type="Proteomes" id="UP000373449"/>
    </source>
</evidence>
<evidence type="ECO:0000313" key="2">
    <source>
        <dbReference type="EMBL" id="VFS52525.1"/>
    </source>
</evidence>
<keyword evidence="3" id="KW-1185">Reference proteome</keyword>
<protein>
    <submittedName>
        <fullName evidence="1">Uncharacterized protein</fullName>
    </submittedName>
</protein>
<dbReference type="EMBL" id="PDDX01000001">
    <property type="protein sequence ID" value="PHI31711.1"/>
    <property type="molecule type" value="Genomic_DNA"/>
</dbReference>
<organism evidence="1 3">
    <name type="scientific">Budvicia aquatica</name>
    <dbReference type="NCBI Taxonomy" id="82979"/>
    <lineage>
        <taxon>Bacteria</taxon>
        <taxon>Pseudomonadati</taxon>
        <taxon>Pseudomonadota</taxon>
        <taxon>Gammaproteobacteria</taxon>
        <taxon>Enterobacterales</taxon>
        <taxon>Budviciaceae</taxon>
        <taxon>Budvicia</taxon>
    </lineage>
</organism>
<proteinExistence type="predicted"/>
<reference evidence="3" key="1">
    <citation type="submission" date="2017-09" db="EMBL/GenBank/DDBJ databases">
        <title>FDA dAtabase for Regulatory Grade micrObial Sequences (FDA-ARGOS): Supporting development and validation of Infectious Disease Dx tests.</title>
        <authorList>
            <person name="Minogue T."/>
            <person name="Wolcott M."/>
            <person name="Wasieloski L."/>
            <person name="Aguilar W."/>
            <person name="Moore D."/>
            <person name="Tallon L."/>
            <person name="Sadzewicz L."/>
            <person name="Ott S."/>
            <person name="Zhao X."/>
            <person name="Nagaraj S."/>
            <person name="Vavikolanu K."/>
            <person name="Aluvathingal J."/>
            <person name="Nadendla S."/>
            <person name="Sichtig H."/>
        </authorList>
    </citation>
    <scope>NUCLEOTIDE SEQUENCE [LARGE SCALE GENOMIC DNA]</scope>
    <source>
        <strain evidence="3">FDAARGOS_387</strain>
    </source>
</reference>
<accession>A0A2C6DSC3</accession>
<evidence type="ECO:0000313" key="3">
    <source>
        <dbReference type="Proteomes" id="UP000224974"/>
    </source>
</evidence>
<reference evidence="2 4" key="3">
    <citation type="submission" date="2019-03" db="EMBL/GenBank/DDBJ databases">
        <authorList>
            <consortium name="Pathogen Informatics"/>
        </authorList>
    </citation>
    <scope>NUCLEOTIDE SEQUENCE [LARGE SCALE GENOMIC DNA]</scope>
    <source>
        <strain evidence="2 4">NCTC12282</strain>
    </source>
</reference>
<dbReference type="Proteomes" id="UP000224974">
    <property type="component" value="Unassembled WGS sequence"/>
</dbReference>
<dbReference type="OrthoDB" id="6633557at2"/>
<name>A0A2C6DSC3_9GAMM</name>